<evidence type="ECO:0000313" key="1">
    <source>
        <dbReference type="EMBL" id="GMH10219.1"/>
    </source>
</evidence>
<organism evidence="1 2">
    <name type="scientific">Nepenthes gracilis</name>
    <name type="common">Slender pitcher plant</name>
    <dbReference type="NCBI Taxonomy" id="150966"/>
    <lineage>
        <taxon>Eukaryota</taxon>
        <taxon>Viridiplantae</taxon>
        <taxon>Streptophyta</taxon>
        <taxon>Embryophyta</taxon>
        <taxon>Tracheophyta</taxon>
        <taxon>Spermatophyta</taxon>
        <taxon>Magnoliopsida</taxon>
        <taxon>eudicotyledons</taxon>
        <taxon>Gunneridae</taxon>
        <taxon>Pentapetalae</taxon>
        <taxon>Caryophyllales</taxon>
        <taxon>Nepenthaceae</taxon>
        <taxon>Nepenthes</taxon>
    </lineage>
</organism>
<evidence type="ECO:0000313" key="2">
    <source>
        <dbReference type="Proteomes" id="UP001279734"/>
    </source>
</evidence>
<dbReference type="AlphaFoldDB" id="A0AAD3SGG0"/>
<name>A0AAD3SGG0_NEPGR</name>
<sequence>MAKRTQGVGESSKGPVAAPSSLADCIFEEGADMDDESSAFIVEVSNKPVAEESIEPVYVPTLVEHDVPVATTILPKELAPGPFAVLVGGSSDGGQSAVV</sequence>
<proteinExistence type="predicted"/>
<comment type="caution">
    <text evidence="1">The sequence shown here is derived from an EMBL/GenBank/DDBJ whole genome shotgun (WGS) entry which is preliminary data.</text>
</comment>
<reference evidence="1" key="1">
    <citation type="submission" date="2023-05" db="EMBL/GenBank/DDBJ databases">
        <title>Nepenthes gracilis genome sequencing.</title>
        <authorList>
            <person name="Fukushima K."/>
        </authorList>
    </citation>
    <scope>NUCLEOTIDE SEQUENCE</scope>
    <source>
        <strain evidence="1">SING2019-196</strain>
    </source>
</reference>
<protein>
    <submittedName>
        <fullName evidence="1">Uncharacterized protein</fullName>
    </submittedName>
</protein>
<keyword evidence="2" id="KW-1185">Reference proteome</keyword>
<dbReference type="EMBL" id="BSYO01000010">
    <property type="protein sequence ID" value="GMH10219.1"/>
    <property type="molecule type" value="Genomic_DNA"/>
</dbReference>
<dbReference type="Proteomes" id="UP001279734">
    <property type="component" value="Unassembled WGS sequence"/>
</dbReference>
<accession>A0AAD3SGG0</accession>
<gene>
    <name evidence="1" type="ORF">Nepgr_012060</name>
</gene>